<keyword evidence="3" id="KW-0902">Two-component regulatory system</keyword>
<dbReference type="InterPro" id="IPR027417">
    <property type="entry name" value="P-loop_NTPase"/>
</dbReference>
<dbReference type="Pfam" id="PF02702">
    <property type="entry name" value="KdpD"/>
    <property type="match status" value="1"/>
</dbReference>
<evidence type="ECO:0000259" key="4">
    <source>
        <dbReference type="Pfam" id="PF00582"/>
    </source>
</evidence>
<accession>A0ABS2Q2E6</accession>
<dbReference type="NCBIfam" id="NF038185">
    <property type="entry name" value="KdpD_non_kinase"/>
    <property type="match status" value="1"/>
</dbReference>
<dbReference type="EMBL" id="JAFBER010000014">
    <property type="protein sequence ID" value="MBM7646020.1"/>
    <property type="molecule type" value="Genomic_DNA"/>
</dbReference>
<keyword evidence="7" id="KW-1185">Reference proteome</keyword>
<dbReference type="InterPro" id="IPR003852">
    <property type="entry name" value="Sig_transdc_His_kinase_KdpD_N"/>
</dbReference>
<dbReference type="InterPro" id="IPR006016">
    <property type="entry name" value="UspA"/>
</dbReference>
<comment type="caution">
    <text evidence="6">The sequence shown here is derived from an EMBL/GenBank/DDBJ whole genome shotgun (WGS) entry which is preliminary data.</text>
</comment>
<evidence type="ECO:0000313" key="6">
    <source>
        <dbReference type="EMBL" id="MBM7646020.1"/>
    </source>
</evidence>
<dbReference type="GO" id="GO:0004673">
    <property type="term" value="F:protein histidine kinase activity"/>
    <property type="evidence" value="ECO:0007669"/>
    <property type="project" value="UniProtKB-EC"/>
</dbReference>
<dbReference type="SUPFAM" id="SSF52402">
    <property type="entry name" value="Adenine nucleotide alpha hydrolases-like"/>
    <property type="match status" value="1"/>
</dbReference>
<feature type="domain" description="Signal transduction histidine kinase osmosensitive K+ channel sensor N-terminal" evidence="5">
    <location>
        <begin position="21"/>
        <end position="230"/>
    </location>
</feature>
<protein>
    <submittedName>
        <fullName evidence="6">Two-component system sensor histidine kinase KdpD</fullName>
        <ecNumber evidence="6">2.7.13.3</ecNumber>
    </submittedName>
</protein>
<evidence type="ECO:0000313" key="7">
    <source>
        <dbReference type="Proteomes" id="UP000808914"/>
    </source>
</evidence>
<dbReference type="RefSeq" id="WP_205003916.1">
    <property type="nucleotide sequence ID" value="NZ_JAFBER010000014.1"/>
</dbReference>
<dbReference type="EC" id="2.7.13.3" evidence="6"/>
<dbReference type="PANTHER" id="PTHR45569:SF1">
    <property type="entry name" value="SENSOR PROTEIN KDPD"/>
    <property type="match status" value="1"/>
</dbReference>
<dbReference type="Gene3D" id="3.40.50.620">
    <property type="entry name" value="HUPs"/>
    <property type="match status" value="1"/>
</dbReference>
<evidence type="ECO:0000256" key="3">
    <source>
        <dbReference type="ARBA" id="ARBA00023012"/>
    </source>
</evidence>
<feature type="domain" description="UspA" evidence="4">
    <location>
        <begin position="251"/>
        <end position="370"/>
    </location>
</feature>
<gene>
    <name evidence="6" type="ORF">JOD45_002245</name>
</gene>
<dbReference type="InterPro" id="IPR014729">
    <property type="entry name" value="Rossmann-like_a/b/a_fold"/>
</dbReference>
<organism evidence="6 7">
    <name type="scientific">Scopulibacillus daqui</name>
    <dbReference type="NCBI Taxonomy" id="1469162"/>
    <lineage>
        <taxon>Bacteria</taxon>
        <taxon>Bacillati</taxon>
        <taxon>Bacillota</taxon>
        <taxon>Bacilli</taxon>
        <taxon>Bacillales</taxon>
        <taxon>Sporolactobacillaceae</taxon>
        <taxon>Scopulibacillus</taxon>
    </lineage>
</organism>
<keyword evidence="1 6" id="KW-0808">Transferase</keyword>
<name>A0ABS2Q2E6_9BACL</name>
<proteinExistence type="predicted"/>
<sequence>MFPEYKRKTPEEILREIEQLKRGRLKVYIGSAPGVGKTYRMLQEAHELKAEGIDVVIGLIETHNRKETADLIGDLEIIPKKQIEYKGRMLEEMDTEAIIERSPDLVLVDELAHTNVPSSPREKRYMDVEEILKAGINVLSAVNIQHLESLHDIVEQITGVKVRERIPDSFLHTAREIILIDVTPEILRKRLRGGKIYHPSKVEQALTHFFTKSNLGALRELSLREVADDVDERVEKVKKQNGQCGPTGINEKIMVCVQHGGNAERLIRRGWRIANRLKTELIILHVTNEASVNRTAEERKKIQGWKRLAAQFNARFIVKQMNNRQKIAKVITDAAASLGVTQIILGQSARSRWEEILRGSIVNTIMRHSSGIDIHIVSDRKPRKSQHFTK</sequence>
<dbReference type="Proteomes" id="UP000808914">
    <property type="component" value="Unassembled WGS sequence"/>
</dbReference>
<dbReference type="Gene3D" id="3.40.50.300">
    <property type="entry name" value="P-loop containing nucleotide triphosphate hydrolases"/>
    <property type="match status" value="1"/>
</dbReference>
<dbReference type="Pfam" id="PF00582">
    <property type="entry name" value="Usp"/>
    <property type="match status" value="1"/>
</dbReference>
<dbReference type="CDD" id="cd01987">
    <property type="entry name" value="USP_KdpD-like"/>
    <property type="match status" value="1"/>
</dbReference>
<reference evidence="6 7" key="1">
    <citation type="submission" date="2021-01" db="EMBL/GenBank/DDBJ databases">
        <title>Genomic Encyclopedia of Type Strains, Phase IV (KMG-IV): sequencing the most valuable type-strain genomes for metagenomic binning, comparative biology and taxonomic classification.</title>
        <authorList>
            <person name="Goeker M."/>
        </authorList>
    </citation>
    <scope>NUCLEOTIDE SEQUENCE [LARGE SCALE GENOMIC DNA]</scope>
    <source>
        <strain evidence="6 7">DSM 28236</strain>
    </source>
</reference>
<evidence type="ECO:0000256" key="1">
    <source>
        <dbReference type="ARBA" id="ARBA00022679"/>
    </source>
</evidence>
<evidence type="ECO:0000256" key="2">
    <source>
        <dbReference type="ARBA" id="ARBA00022777"/>
    </source>
</evidence>
<evidence type="ECO:0000259" key="5">
    <source>
        <dbReference type="Pfam" id="PF02702"/>
    </source>
</evidence>
<dbReference type="InterPro" id="IPR052023">
    <property type="entry name" value="Histidine_kinase_KdpD"/>
</dbReference>
<dbReference type="PANTHER" id="PTHR45569">
    <property type="entry name" value="SENSOR PROTEIN KDPD"/>
    <property type="match status" value="1"/>
</dbReference>
<keyword evidence="2 6" id="KW-0418">Kinase</keyword>
<dbReference type="SUPFAM" id="SSF52540">
    <property type="entry name" value="P-loop containing nucleoside triphosphate hydrolases"/>
    <property type="match status" value="1"/>
</dbReference>